<dbReference type="PROSITE" id="PS50249">
    <property type="entry name" value="MPN"/>
    <property type="match status" value="1"/>
</dbReference>
<proteinExistence type="predicted"/>
<gene>
    <name evidence="5" type="ORF">FMOSSE_LOCUS1591</name>
</gene>
<evidence type="ECO:0000259" key="4">
    <source>
        <dbReference type="PROSITE" id="PS51294"/>
    </source>
</evidence>
<evidence type="ECO:0000259" key="2">
    <source>
        <dbReference type="PROSITE" id="PS50249"/>
    </source>
</evidence>
<dbReference type="SUPFAM" id="SSF46689">
    <property type="entry name" value="Homeodomain-like"/>
    <property type="match status" value="1"/>
</dbReference>
<dbReference type="InterPro" id="IPR050242">
    <property type="entry name" value="JAMM_MPN+_peptidase_M67A"/>
</dbReference>
<keyword evidence="6" id="KW-1185">Reference proteome</keyword>
<dbReference type="Gene3D" id="1.10.10.60">
    <property type="entry name" value="Homeodomain-like"/>
    <property type="match status" value="1"/>
</dbReference>
<dbReference type="Proteomes" id="UP000789375">
    <property type="component" value="Unassembled WGS sequence"/>
</dbReference>
<feature type="domain" description="MPN" evidence="2">
    <location>
        <begin position="416"/>
        <end position="554"/>
    </location>
</feature>
<protein>
    <submittedName>
        <fullName evidence="5">2365_t:CDS:1</fullName>
    </submittedName>
</protein>
<dbReference type="Gene3D" id="3.40.140.10">
    <property type="entry name" value="Cytidine Deaminase, domain 2"/>
    <property type="match status" value="1"/>
</dbReference>
<evidence type="ECO:0000256" key="1">
    <source>
        <dbReference type="SAM" id="MobiDB-lite"/>
    </source>
</evidence>
<dbReference type="PROSITE" id="PS51294">
    <property type="entry name" value="HTH_MYB"/>
    <property type="match status" value="1"/>
</dbReference>
<dbReference type="InterPro" id="IPR017884">
    <property type="entry name" value="SANT_dom"/>
</dbReference>
<dbReference type="SUPFAM" id="SSF102712">
    <property type="entry name" value="JAB1/MPN domain"/>
    <property type="match status" value="1"/>
</dbReference>
<dbReference type="EMBL" id="CAJVPP010000184">
    <property type="protein sequence ID" value="CAG8452354.1"/>
    <property type="molecule type" value="Genomic_DNA"/>
</dbReference>
<organism evidence="5 6">
    <name type="scientific">Funneliformis mosseae</name>
    <name type="common">Endomycorrhizal fungus</name>
    <name type="synonym">Glomus mosseae</name>
    <dbReference type="NCBI Taxonomy" id="27381"/>
    <lineage>
        <taxon>Eukaryota</taxon>
        <taxon>Fungi</taxon>
        <taxon>Fungi incertae sedis</taxon>
        <taxon>Mucoromycota</taxon>
        <taxon>Glomeromycotina</taxon>
        <taxon>Glomeromycetes</taxon>
        <taxon>Glomerales</taxon>
        <taxon>Glomeraceae</taxon>
        <taxon>Funneliformis</taxon>
    </lineage>
</organism>
<evidence type="ECO:0000313" key="6">
    <source>
        <dbReference type="Proteomes" id="UP000789375"/>
    </source>
</evidence>
<dbReference type="InterPro" id="IPR001005">
    <property type="entry name" value="SANT/Myb"/>
</dbReference>
<dbReference type="Pfam" id="PF01398">
    <property type="entry name" value="JAB"/>
    <property type="match status" value="1"/>
</dbReference>
<feature type="domain" description="HTH myb-type" evidence="4">
    <location>
        <begin position="151"/>
        <end position="205"/>
    </location>
</feature>
<name>A0A9N8VK38_FUNMO</name>
<dbReference type="GO" id="GO:0008237">
    <property type="term" value="F:metallopeptidase activity"/>
    <property type="evidence" value="ECO:0007669"/>
    <property type="project" value="InterPro"/>
</dbReference>
<sequence>MPPKTKPRPSDETEPASKKQRKSSSPEPPSSVLTQQQEEEMSSAYIAQLLAQEGYDEHPYYSQYHRTKGRKRKGDTYKKTPQQQNNDDLLDHPNNGSVAINDSVHPYTSEIIPSKEKDGEGNNDFQETEINGEIKHLTPVKKQKKTPKTILPGMNIGAYSDNEETLFLSGLELYGRDWKKLAEHIGTRDTNSIRSHAQKHFIKLFRDGIPLPLKVQDSGKGYTLSGKELDPNSAAARPYLMRNPPQENRETVNKIENISDTSPFKTSNYKLDDTLQSDILDNISQLGSQPFNDEEKEKSCFIGQEEQSKINGSDQVEEYKSTQADENHQIVTTEEKRNRGRPRTSPKIAQDTTKDNFSQLYGADGRTEYAKARLRGDRKQLSSAHEENADPLTMIKCDPFFGAPNSNIAGSQPFSMIVESNVLVAMDFHAHLMNTEVIGFLAGYWIPEKKELIVKATFPCRSLQTGENYVNVEMDPTSALEVQQTITDRDMQVVGWYHSHPIFQPDPSIVDLENQNNYQKLFRDEKFNEEPFVGAIVGPYDPKLPGSLSVINWFYVSNSVKSVDEMGQAKQLAFELVNNSAISNEVADEILDLVEQYRSSNDRVDFKEYWRKDTKETKLEKLIKSLAKRMPWLNVSGNCDNDDEQLIEETNYEMDVDSLKVNETLCEITSKQVTGDHFLERVKKLLKAW</sequence>
<dbReference type="PANTHER" id="PTHR10410">
    <property type="entry name" value="EUKARYOTIC TRANSLATION INITIATION FACTOR 3 -RELATED"/>
    <property type="match status" value="1"/>
</dbReference>
<dbReference type="InterPro" id="IPR000555">
    <property type="entry name" value="JAMM/MPN+_dom"/>
</dbReference>
<evidence type="ECO:0000313" key="5">
    <source>
        <dbReference type="EMBL" id="CAG8452354.1"/>
    </source>
</evidence>
<dbReference type="InterPro" id="IPR009057">
    <property type="entry name" value="Homeodomain-like_sf"/>
</dbReference>
<evidence type="ECO:0000259" key="3">
    <source>
        <dbReference type="PROSITE" id="PS51293"/>
    </source>
</evidence>
<feature type="region of interest" description="Disordered" evidence="1">
    <location>
        <begin position="1"/>
        <end position="146"/>
    </location>
</feature>
<dbReference type="SMART" id="SM00232">
    <property type="entry name" value="JAB_MPN"/>
    <property type="match status" value="1"/>
</dbReference>
<dbReference type="SMART" id="SM00717">
    <property type="entry name" value="SANT"/>
    <property type="match status" value="1"/>
</dbReference>
<dbReference type="PROSITE" id="PS51293">
    <property type="entry name" value="SANT"/>
    <property type="match status" value="1"/>
</dbReference>
<dbReference type="Pfam" id="PF00249">
    <property type="entry name" value="Myb_DNA-binding"/>
    <property type="match status" value="1"/>
</dbReference>
<dbReference type="InterPro" id="IPR017930">
    <property type="entry name" value="Myb_dom"/>
</dbReference>
<reference evidence="5" key="1">
    <citation type="submission" date="2021-06" db="EMBL/GenBank/DDBJ databases">
        <authorList>
            <person name="Kallberg Y."/>
            <person name="Tangrot J."/>
            <person name="Rosling A."/>
        </authorList>
    </citation>
    <scope>NUCLEOTIDE SEQUENCE</scope>
    <source>
        <strain evidence="5">87-6 pot B 2015</strain>
    </source>
</reference>
<feature type="compositionally biased region" description="Basic and acidic residues" evidence="1">
    <location>
        <begin position="8"/>
        <end position="17"/>
    </location>
</feature>
<feature type="domain" description="SANT" evidence="3">
    <location>
        <begin position="160"/>
        <end position="205"/>
    </location>
</feature>
<dbReference type="CDD" id="cd00167">
    <property type="entry name" value="SANT"/>
    <property type="match status" value="1"/>
</dbReference>
<accession>A0A9N8VK38</accession>
<dbReference type="AlphaFoldDB" id="A0A9N8VK38"/>
<dbReference type="InterPro" id="IPR037518">
    <property type="entry name" value="MPN"/>
</dbReference>
<comment type="caution">
    <text evidence="5">The sequence shown here is derived from an EMBL/GenBank/DDBJ whole genome shotgun (WGS) entry which is preliminary data.</text>
</comment>